<dbReference type="EMBL" id="JBBGZA010000001">
    <property type="protein sequence ID" value="MEJ5094080.1"/>
    <property type="molecule type" value="Genomic_DNA"/>
</dbReference>
<dbReference type="InterPro" id="IPR016181">
    <property type="entry name" value="Acyl_CoA_acyltransferase"/>
</dbReference>
<dbReference type="PANTHER" id="PTHR43792:SF1">
    <property type="entry name" value="N-ACETYLTRANSFERASE DOMAIN-CONTAINING PROTEIN"/>
    <property type="match status" value="1"/>
</dbReference>
<reference evidence="2 3" key="1">
    <citation type="submission" date="2023-12" db="EMBL/GenBank/DDBJ databases">
        <title>Gut-associated functions are favored during microbiome assembly across C. elegans life.</title>
        <authorList>
            <person name="Zimmermann J."/>
        </authorList>
    </citation>
    <scope>NUCLEOTIDE SEQUENCE [LARGE SCALE GENOMIC DNA]</scope>
    <source>
        <strain evidence="2 3">JUb134</strain>
    </source>
</reference>
<dbReference type="RefSeq" id="WP_132882560.1">
    <property type="nucleotide sequence ID" value="NZ_JBBGZA010000001.1"/>
</dbReference>
<dbReference type="CDD" id="cd04301">
    <property type="entry name" value="NAT_SF"/>
    <property type="match status" value="1"/>
</dbReference>
<feature type="domain" description="N-acetyltransferase" evidence="1">
    <location>
        <begin position="8"/>
        <end position="170"/>
    </location>
</feature>
<dbReference type="InterPro" id="IPR051531">
    <property type="entry name" value="N-acetyltransferase"/>
</dbReference>
<protein>
    <submittedName>
        <fullName evidence="2">GNAT family N-acetyltransferase</fullName>
    </submittedName>
</protein>
<name>A0ABU8Q3P7_9SPHN</name>
<dbReference type="PANTHER" id="PTHR43792">
    <property type="entry name" value="GNAT FAMILY, PUTATIVE (AFU_ORTHOLOGUE AFUA_3G00765)-RELATED-RELATED"/>
    <property type="match status" value="1"/>
</dbReference>
<dbReference type="InterPro" id="IPR000182">
    <property type="entry name" value="GNAT_dom"/>
</dbReference>
<organism evidence="2 3">
    <name type="scientific">Sphingomonas molluscorum</name>
    <dbReference type="NCBI Taxonomy" id="418184"/>
    <lineage>
        <taxon>Bacteria</taxon>
        <taxon>Pseudomonadati</taxon>
        <taxon>Pseudomonadota</taxon>
        <taxon>Alphaproteobacteria</taxon>
        <taxon>Sphingomonadales</taxon>
        <taxon>Sphingomonadaceae</taxon>
        <taxon>Sphingomonas</taxon>
    </lineage>
</organism>
<evidence type="ECO:0000259" key="1">
    <source>
        <dbReference type="PROSITE" id="PS51186"/>
    </source>
</evidence>
<evidence type="ECO:0000313" key="3">
    <source>
        <dbReference type="Proteomes" id="UP001380365"/>
    </source>
</evidence>
<gene>
    <name evidence="2" type="ORF">WH159_05955</name>
</gene>
<proteinExistence type="predicted"/>
<keyword evidence="3" id="KW-1185">Reference proteome</keyword>
<dbReference type="SUPFAM" id="SSF55729">
    <property type="entry name" value="Acyl-CoA N-acyltransferases (Nat)"/>
    <property type="match status" value="1"/>
</dbReference>
<accession>A0ABU8Q3P7</accession>
<sequence>MFARTERLTLRPGWVEDAPQLARAAGHEAVARNTSRMPWPYALGDAEAFLRMPQAPRTPSLLVFAHEGDGIRLVGGAGLHRSDAGAHELGYWITPDAWGRGYATEAAQAVLAIADTLRIPEVSACHFVDNPASGRVLRKLGFRPTGEQALAHCRARGGEVPALQYSRGLAGGPALPDPRDAPPLAA</sequence>
<dbReference type="Pfam" id="PF13302">
    <property type="entry name" value="Acetyltransf_3"/>
    <property type="match status" value="1"/>
</dbReference>
<comment type="caution">
    <text evidence="2">The sequence shown here is derived from an EMBL/GenBank/DDBJ whole genome shotgun (WGS) entry which is preliminary data.</text>
</comment>
<dbReference type="Gene3D" id="3.40.630.30">
    <property type="match status" value="1"/>
</dbReference>
<dbReference type="PROSITE" id="PS51186">
    <property type="entry name" value="GNAT"/>
    <property type="match status" value="1"/>
</dbReference>
<dbReference type="Proteomes" id="UP001380365">
    <property type="component" value="Unassembled WGS sequence"/>
</dbReference>
<evidence type="ECO:0000313" key="2">
    <source>
        <dbReference type="EMBL" id="MEJ5094080.1"/>
    </source>
</evidence>